<dbReference type="RefSeq" id="XP_001448016.1">
    <property type="nucleotide sequence ID" value="XM_001447979.1"/>
</dbReference>
<organism evidence="1 2">
    <name type="scientific">Paramecium tetraurelia</name>
    <dbReference type="NCBI Taxonomy" id="5888"/>
    <lineage>
        <taxon>Eukaryota</taxon>
        <taxon>Sar</taxon>
        <taxon>Alveolata</taxon>
        <taxon>Ciliophora</taxon>
        <taxon>Intramacronucleata</taxon>
        <taxon>Oligohymenophorea</taxon>
        <taxon>Peniculida</taxon>
        <taxon>Parameciidae</taxon>
        <taxon>Paramecium</taxon>
    </lineage>
</organism>
<dbReference type="HOGENOM" id="CLU_2282894_0_0_1"/>
<keyword evidence="2" id="KW-1185">Reference proteome</keyword>
<sequence length="102" mass="11560">MDQTGLKTIILGASACRKMKNEKSSQIQIDNFLLLNLELKNGMNSGNIAKKYGIHFVQTFSYNQYSLLTLIVTVRYTPFIDKIDCKDLTKALRVDAEKSILI</sequence>
<proteinExistence type="predicted"/>
<evidence type="ECO:0000313" key="1">
    <source>
        <dbReference type="EMBL" id="CAK80619.1"/>
    </source>
</evidence>
<name>A0DC52_PARTE</name>
<gene>
    <name evidence="1" type="ORF">GSPATT00015496001</name>
</gene>
<dbReference type="EMBL" id="CT868374">
    <property type="protein sequence ID" value="CAK80619.1"/>
    <property type="molecule type" value="Genomic_DNA"/>
</dbReference>
<protein>
    <recommendedName>
        <fullName evidence="3">HTH psq-type domain-containing protein</fullName>
    </recommendedName>
</protein>
<dbReference type="KEGG" id="ptm:GSPATT00015496001"/>
<dbReference type="Proteomes" id="UP000000600">
    <property type="component" value="Unassembled WGS sequence"/>
</dbReference>
<evidence type="ECO:0000313" key="2">
    <source>
        <dbReference type="Proteomes" id="UP000000600"/>
    </source>
</evidence>
<reference evidence="1 2" key="1">
    <citation type="journal article" date="2006" name="Nature">
        <title>Global trends of whole-genome duplications revealed by the ciliate Paramecium tetraurelia.</title>
        <authorList>
            <consortium name="Genoscope"/>
            <person name="Aury J.-M."/>
            <person name="Jaillon O."/>
            <person name="Duret L."/>
            <person name="Noel B."/>
            <person name="Jubin C."/>
            <person name="Porcel B.M."/>
            <person name="Segurens B."/>
            <person name="Daubin V."/>
            <person name="Anthouard V."/>
            <person name="Aiach N."/>
            <person name="Arnaiz O."/>
            <person name="Billaut A."/>
            <person name="Beisson J."/>
            <person name="Blanc I."/>
            <person name="Bouhouche K."/>
            <person name="Camara F."/>
            <person name="Duharcourt S."/>
            <person name="Guigo R."/>
            <person name="Gogendeau D."/>
            <person name="Katinka M."/>
            <person name="Keller A.-M."/>
            <person name="Kissmehl R."/>
            <person name="Klotz C."/>
            <person name="Koll F."/>
            <person name="Le Moue A."/>
            <person name="Lepere C."/>
            <person name="Malinsky S."/>
            <person name="Nowacki M."/>
            <person name="Nowak J.K."/>
            <person name="Plattner H."/>
            <person name="Poulain J."/>
            <person name="Ruiz F."/>
            <person name="Serrano V."/>
            <person name="Zagulski M."/>
            <person name="Dessen P."/>
            <person name="Betermier M."/>
            <person name="Weissenbach J."/>
            <person name="Scarpelli C."/>
            <person name="Schachter V."/>
            <person name="Sperling L."/>
            <person name="Meyer E."/>
            <person name="Cohen J."/>
            <person name="Wincker P."/>
        </authorList>
    </citation>
    <scope>NUCLEOTIDE SEQUENCE [LARGE SCALE GENOMIC DNA]</scope>
    <source>
        <strain evidence="1 2">Stock d4-2</strain>
    </source>
</reference>
<dbReference type="GeneID" id="5033801"/>
<accession>A0DC52</accession>
<dbReference type="AlphaFoldDB" id="A0DC52"/>
<dbReference type="InParanoid" id="A0DC52"/>
<evidence type="ECO:0008006" key="3">
    <source>
        <dbReference type="Google" id="ProtNLM"/>
    </source>
</evidence>